<organism evidence="1 2">
    <name type="scientific">Champsocephalus gunnari</name>
    <name type="common">Mackerel icefish</name>
    <dbReference type="NCBI Taxonomy" id="52237"/>
    <lineage>
        <taxon>Eukaryota</taxon>
        <taxon>Metazoa</taxon>
        <taxon>Chordata</taxon>
        <taxon>Craniata</taxon>
        <taxon>Vertebrata</taxon>
        <taxon>Euteleostomi</taxon>
        <taxon>Actinopterygii</taxon>
        <taxon>Neopterygii</taxon>
        <taxon>Teleostei</taxon>
        <taxon>Neoteleostei</taxon>
        <taxon>Acanthomorphata</taxon>
        <taxon>Eupercaria</taxon>
        <taxon>Perciformes</taxon>
        <taxon>Notothenioidei</taxon>
        <taxon>Channichthyidae</taxon>
        <taxon>Champsocephalus</taxon>
    </lineage>
</organism>
<sequence>MDLPLRKSSFKTQLPGFAHRSGRSREKTCTCSPWVHYREKLSLVRHTGVRSSSLLTQHFLRYTATSRFTGEDSSGAERCVRAEEDAQGLPNHGGLLTSALTESINESP</sequence>
<dbReference type="Proteomes" id="UP001331515">
    <property type="component" value="Unassembled WGS sequence"/>
</dbReference>
<dbReference type="AlphaFoldDB" id="A0AAN8H336"/>
<reference evidence="1 2" key="1">
    <citation type="journal article" date="2023" name="Mol. Biol. Evol.">
        <title>Genomics of Secondarily Temperate Adaptation in the Only Non-Antarctic Icefish.</title>
        <authorList>
            <person name="Rivera-Colon A.G."/>
            <person name="Rayamajhi N."/>
            <person name="Minhas B.F."/>
            <person name="Madrigal G."/>
            <person name="Bilyk K.T."/>
            <person name="Yoon V."/>
            <person name="Hune M."/>
            <person name="Gregory S."/>
            <person name="Cheng C.H.C."/>
            <person name="Catchen J.M."/>
        </authorList>
    </citation>
    <scope>NUCLEOTIDE SEQUENCE [LARGE SCALE GENOMIC DNA]</scope>
    <source>
        <tissue evidence="1">White muscle</tissue>
    </source>
</reference>
<name>A0AAN8H336_CHAGU</name>
<proteinExistence type="predicted"/>
<dbReference type="EMBL" id="JAURVH010001533">
    <property type="protein sequence ID" value="KAK5897714.1"/>
    <property type="molecule type" value="Genomic_DNA"/>
</dbReference>
<protein>
    <submittedName>
        <fullName evidence="1">Uncharacterized protein</fullName>
    </submittedName>
</protein>
<keyword evidence="2" id="KW-1185">Reference proteome</keyword>
<comment type="caution">
    <text evidence="1">The sequence shown here is derived from an EMBL/GenBank/DDBJ whole genome shotgun (WGS) entry which is preliminary data.</text>
</comment>
<accession>A0AAN8H336</accession>
<evidence type="ECO:0000313" key="2">
    <source>
        <dbReference type="Proteomes" id="UP001331515"/>
    </source>
</evidence>
<gene>
    <name evidence="1" type="ORF">CgunFtcFv8_015194</name>
</gene>
<evidence type="ECO:0000313" key="1">
    <source>
        <dbReference type="EMBL" id="KAK5897714.1"/>
    </source>
</evidence>